<reference evidence="2 3" key="1">
    <citation type="journal article" date="2022" name="Int. J. Syst. Evol. Microbiol.">
        <title>Noviherbaspirillum aridicola sp. nov., isolated from an arid soil in Pakistan.</title>
        <authorList>
            <person name="Khan I.U."/>
            <person name="Saqib M."/>
            <person name="Amin A."/>
            <person name="Hussain F."/>
            <person name="Li L."/>
            <person name="Liu Y.H."/>
            <person name="Fang B.Z."/>
            <person name="Ahmed I."/>
            <person name="Li W.J."/>
        </authorList>
    </citation>
    <scope>NUCLEOTIDE SEQUENCE [LARGE SCALE GENOMIC DNA]</scope>
    <source>
        <strain evidence="2 3">NCCP-691</strain>
    </source>
</reference>
<proteinExistence type="predicted"/>
<protein>
    <submittedName>
        <fullName evidence="2">Protocatechuate dioxygenase</fullName>
    </submittedName>
</protein>
<keyword evidence="2" id="KW-0223">Dioxygenase</keyword>
<dbReference type="GO" id="GO:0051213">
    <property type="term" value="F:dioxygenase activity"/>
    <property type="evidence" value="ECO:0007669"/>
    <property type="project" value="UniProtKB-KW"/>
</dbReference>
<dbReference type="SUPFAM" id="SSF49482">
    <property type="entry name" value="Aromatic compound dioxygenase"/>
    <property type="match status" value="1"/>
</dbReference>
<dbReference type="CDD" id="cd03457">
    <property type="entry name" value="intradiol_dioxygenase_like"/>
    <property type="match status" value="1"/>
</dbReference>
<dbReference type="InterPro" id="IPR015889">
    <property type="entry name" value="Intradiol_dOase_core"/>
</dbReference>
<dbReference type="Gene3D" id="2.60.130.10">
    <property type="entry name" value="Aromatic compound dioxygenase"/>
    <property type="match status" value="1"/>
</dbReference>
<feature type="domain" description="Intradiol ring-cleavage dioxygenases" evidence="1">
    <location>
        <begin position="44"/>
        <end position="170"/>
    </location>
</feature>
<keyword evidence="3" id="KW-1185">Reference proteome</keyword>
<sequence>MTHSTDPVRRRTLIALGAAVVSPALRAQSAPGRPACVVTAEQTEGPYFLDTRLNRADLRKDPATGSLREGVPLRLTLRLQRVDGDQCAPLAGATVHVWHCDANGDYSGIDGSKSQFLRGYQVSDKNGVVRFRTIYPGWYPGRTVHIHFKVRAEGRDRKPYELTSQLYFDDAITDKVMAQPPYAARGQRDRINRSDGLYRRSGRELMLRLAEDGKGYAAEFDAGVAFG</sequence>
<dbReference type="PANTHER" id="PTHR34315">
    <property type="match status" value="1"/>
</dbReference>
<keyword evidence="2" id="KW-0560">Oxidoreductase</keyword>
<accession>A0ABQ4Q9C7</accession>
<comment type="caution">
    <text evidence="2">The sequence shown here is derived from an EMBL/GenBank/DDBJ whole genome shotgun (WGS) entry which is preliminary data.</text>
</comment>
<gene>
    <name evidence="2" type="ORF">NCCP691_36650</name>
</gene>
<organism evidence="2 3">
    <name type="scientific">Noviherbaspirillum aridicola</name>
    <dbReference type="NCBI Taxonomy" id="2849687"/>
    <lineage>
        <taxon>Bacteria</taxon>
        <taxon>Pseudomonadati</taxon>
        <taxon>Pseudomonadota</taxon>
        <taxon>Betaproteobacteria</taxon>
        <taxon>Burkholderiales</taxon>
        <taxon>Oxalobacteraceae</taxon>
        <taxon>Noviherbaspirillum</taxon>
    </lineage>
</organism>
<name>A0ABQ4Q9C7_9BURK</name>
<dbReference type="PANTHER" id="PTHR34315:SF1">
    <property type="entry name" value="INTRADIOL RING-CLEAVAGE DIOXYGENASES DOMAIN-CONTAINING PROTEIN-RELATED"/>
    <property type="match status" value="1"/>
</dbReference>
<dbReference type="Pfam" id="PF00775">
    <property type="entry name" value="Dioxygenase_C"/>
    <property type="match status" value="1"/>
</dbReference>
<evidence type="ECO:0000313" key="2">
    <source>
        <dbReference type="EMBL" id="GIZ53651.1"/>
    </source>
</evidence>
<dbReference type="InterPro" id="IPR000627">
    <property type="entry name" value="Intradiol_dOase_C"/>
</dbReference>
<dbReference type="EMBL" id="BPMK01000019">
    <property type="protein sequence ID" value="GIZ53651.1"/>
    <property type="molecule type" value="Genomic_DNA"/>
</dbReference>
<evidence type="ECO:0000313" key="3">
    <source>
        <dbReference type="Proteomes" id="UP000887222"/>
    </source>
</evidence>
<dbReference type="RefSeq" id="WP_220810067.1">
    <property type="nucleotide sequence ID" value="NZ_BPMK01000019.1"/>
</dbReference>
<dbReference type="Proteomes" id="UP000887222">
    <property type="component" value="Unassembled WGS sequence"/>
</dbReference>
<evidence type="ECO:0000259" key="1">
    <source>
        <dbReference type="Pfam" id="PF00775"/>
    </source>
</evidence>